<dbReference type="EMBL" id="JBHEZZ010000017">
    <property type="protein sequence ID" value="MFC1404807.1"/>
    <property type="molecule type" value="Genomic_DNA"/>
</dbReference>
<protein>
    <submittedName>
        <fullName evidence="3">Asparagine synthase-related protein</fullName>
    </submittedName>
</protein>
<evidence type="ECO:0000259" key="2">
    <source>
        <dbReference type="Pfam" id="PF00733"/>
    </source>
</evidence>
<evidence type="ECO:0000313" key="3">
    <source>
        <dbReference type="EMBL" id="MFC1404807.1"/>
    </source>
</evidence>
<feature type="region of interest" description="Disordered" evidence="1">
    <location>
        <begin position="305"/>
        <end position="354"/>
    </location>
</feature>
<dbReference type="SUPFAM" id="SSF56235">
    <property type="entry name" value="N-terminal nucleophile aminohydrolases (Ntn hydrolases)"/>
    <property type="match status" value="1"/>
</dbReference>
<feature type="compositionally biased region" description="Low complexity" evidence="1">
    <location>
        <begin position="338"/>
        <end position="347"/>
    </location>
</feature>
<dbReference type="InterPro" id="IPR001962">
    <property type="entry name" value="Asn_synthase"/>
</dbReference>
<keyword evidence="4" id="KW-1185">Reference proteome</keyword>
<feature type="compositionally biased region" description="Basic and acidic residues" evidence="1">
    <location>
        <begin position="321"/>
        <end position="332"/>
    </location>
</feature>
<dbReference type="InterPro" id="IPR029055">
    <property type="entry name" value="Ntn_hydrolases_N"/>
</dbReference>
<comment type="caution">
    <text evidence="3">The sequence shown here is derived from an EMBL/GenBank/DDBJ whole genome shotgun (WGS) entry which is preliminary data.</text>
</comment>
<dbReference type="Proteomes" id="UP001592528">
    <property type="component" value="Unassembled WGS sequence"/>
</dbReference>
<sequence>MRWLVGWNGASAVTDPGLRGLRPLGGQLLWGGPDPLWAVGDWRPEEIRTIAVHRQLRPDDTVRTGFPDLPEDPDDPAAADGAVARLAVVGHCGAGDAALRTALLTASGGALRHLTAWPGSYVVVLQQGTRTTLIGDLAGVRPLFHTQWCGGTAYATAALPLADLVGAPVDPLYLAARLAVPDAPEAVDGGSPFAGVRRVPPARALSIRSGRPQLQGYEPQLPAVGGSTEITEAAATGEVTRSLLEAVRCRVRGDSDRPPRVSTDLSGGSASTVVTLLAAAIPTPGARRPVPPLSESLRAAAAGRLAVPAGQEQEPVPATRRSVDERWGDPRSYRTLHHGPPTTLPTPARSGAVRGSWARGGATAATADAPLLAVTYTDDASADPGSDPARTAELVRIRSLAGDHPRLEHLLIAGGPEALPYADLLDPDLAGPLTDEPGAALVAGARNRRRLVEAGTDHLGGHGGRQVLDGHPARLADLLLEHRRLPLLRPITALARADSTDHPVHGAFGTPVGVLRAARRLARTSYADGLEDAAAQLMSRHIALPGTAGAASIQSLSWCDPGPAARWLTDDALSAVSVRLRLATRRTAPDERPGARRARLALHRQAGEFRVLTQLAEEAHGQRLHAPYLDNQVVRACGLVPPSARVQPGSRHAILRSVLAGAGAESVPDWGSTPPDPYSAADSVREGLRRALHALDRIFAAPLLADLGLLDARAFRKALHNAARDRPVPLDGLAAVVSTELWLRRLHARQGSCWTGMPLAERRAIGGLDPIGVP</sequence>
<organism evidence="3 4">
    <name type="scientific">Streptacidiphilus cavernicola</name>
    <dbReference type="NCBI Taxonomy" id="3342716"/>
    <lineage>
        <taxon>Bacteria</taxon>
        <taxon>Bacillati</taxon>
        <taxon>Actinomycetota</taxon>
        <taxon>Actinomycetes</taxon>
        <taxon>Kitasatosporales</taxon>
        <taxon>Streptomycetaceae</taxon>
        <taxon>Streptacidiphilus</taxon>
    </lineage>
</organism>
<evidence type="ECO:0000313" key="4">
    <source>
        <dbReference type="Proteomes" id="UP001592528"/>
    </source>
</evidence>
<accession>A0ABV6UTL7</accession>
<evidence type="ECO:0000256" key="1">
    <source>
        <dbReference type="SAM" id="MobiDB-lite"/>
    </source>
</evidence>
<name>A0ABV6UTL7_9ACTN</name>
<reference evidence="3 4" key="1">
    <citation type="submission" date="2024-09" db="EMBL/GenBank/DDBJ databases">
        <authorList>
            <person name="Lee S.D."/>
        </authorList>
    </citation>
    <scope>NUCLEOTIDE SEQUENCE [LARGE SCALE GENOMIC DNA]</scope>
    <source>
        <strain evidence="3 4">N1-5</strain>
    </source>
</reference>
<dbReference type="Pfam" id="PF00733">
    <property type="entry name" value="Asn_synthase"/>
    <property type="match status" value="1"/>
</dbReference>
<feature type="domain" description="Asparagine synthetase" evidence="2">
    <location>
        <begin position="457"/>
        <end position="744"/>
    </location>
</feature>
<gene>
    <name evidence="3" type="ORF">ACEZDJ_26315</name>
</gene>
<dbReference type="RefSeq" id="WP_030258262.1">
    <property type="nucleotide sequence ID" value="NZ_JBHEZZ010000017.1"/>
</dbReference>
<proteinExistence type="predicted"/>